<dbReference type="STRING" id="1306861.A0A4U6XAW8"/>
<evidence type="ECO:0000256" key="1">
    <source>
        <dbReference type="SAM" id="MobiDB-lite"/>
    </source>
</evidence>
<proteinExistence type="predicted"/>
<feature type="region of interest" description="Disordered" evidence="1">
    <location>
        <begin position="181"/>
        <end position="208"/>
    </location>
</feature>
<sequence>MMSHPGLENAKNIMVQDSEYVTRGLLGENTETARSLRLRTTSTSTFTPSGRRCRCSTLLATASNTRTSYGSIRRSGTWPNPSSTLECHPSCRVKIPPYTGTTTTVNYPLLTVSSEAWTSTIKVPPMTLSKLGFEVMTLVEGNGPKIKRDGLNRRAFEDFWPVPATTAAWPVIIYNGPDGKASTASPKMAYPTPPPSVEPGAPPPQKGAWPALALRPRVAYALDPDEKLSDSSRDWMCQQAVEMPSMYDIDLLDCPNTKRPDNGLGQVPMGEGWGWDVPKISDTGAMILPGLVPPFGQIIGILGRMCEQPKQTKTSTTTQPSRPTESPPARADANQNTIKCFGSGHKMGNTRLRLGIESFCSNIGSDATPVNARGLTLNDRAAAGVLTAGYKRKDTKTLNQHDKISFNFEVLEGCAWTFDLGECTRYFKTVVDSCNCDGENGKQGGYGENNCIKWMTDPEYKW</sequence>
<dbReference type="AlphaFoldDB" id="A0A4U6XAW8"/>
<comment type="caution">
    <text evidence="2">The sequence shown here is derived from an EMBL/GenBank/DDBJ whole genome shotgun (WGS) entry which is preliminary data.</text>
</comment>
<evidence type="ECO:0000313" key="2">
    <source>
        <dbReference type="EMBL" id="TKW52249.1"/>
    </source>
</evidence>
<dbReference type="Proteomes" id="UP000310108">
    <property type="component" value="Unassembled WGS sequence"/>
</dbReference>
<accession>A0A4U6XAW8</accession>
<reference evidence="2 3" key="1">
    <citation type="journal article" date="2019" name="PLoS ONE">
        <title>Comparative genome analysis indicates high evolutionary potential of pathogenicity genes in Colletotrichum tanaceti.</title>
        <authorList>
            <person name="Lelwala R.V."/>
            <person name="Korhonen P.K."/>
            <person name="Young N.D."/>
            <person name="Scott J.B."/>
            <person name="Ades P.A."/>
            <person name="Gasser R.B."/>
            <person name="Taylor P.W.J."/>
        </authorList>
    </citation>
    <scope>NUCLEOTIDE SEQUENCE [LARGE SCALE GENOMIC DNA]</scope>
    <source>
        <strain evidence="2">BRIP57314</strain>
    </source>
</reference>
<protein>
    <submittedName>
        <fullName evidence="2">Uncharacterized protein</fullName>
    </submittedName>
</protein>
<evidence type="ECO:0000313" key="3">
    <source>
        <dbReference type="Proteomes" id="UP000310108"/>
    </source>
</evidence>
<dbReference type="EMBL" id="PJEX01000250">
    <property type="protein sequence ID" value="TKW52249.1"/>
    <property type="molecule type" value="Genomic_DNA"/>
</dbReference>
<feature type="region of interest" description="Disordered" evidence="1">
    <location>
        <begin position="309"/>
        <end position="335"/>
    </location>
</feature>
<name>A0A4U6XAW8_9PEZI</name>
<keyword evidence="3" id="KW-1185">Reference proteome</keyword>
<feature type="compositionally biased region" description="Low complexity" evidence="1">
    <location>
        <begin position="309"/>
        <end position="328"/>
    </location>
</feature>
<feature type="compositionally biased region" description="Pro residues" evidence="1">
    <location>
        <begin position="191"/>
        <end position="205"/>
    </location>
</feature>
<gene>
    <name evidence="2" type="ORF">CTA1_11007</name>
</gene>
<organism evidence="2 3">
    <name type="scientific">Colletotrichum tanaceti</name>
    <dbReference type="NCBI Taxonomy" id="1306861"/>
    <lineage>
        <taxon>Eukaryota</taxon>
        <taxon>Fungi</taxon>
        <taxon>Dikarya</taxon>
        <taxon>Ascomycota</taxon>
        <taxon>Pezizomycotina</taxon>
        <taxon>Sordariomycetes</taxon>
        <taxon>Hypocreomycetidae</taxon>
        <taxon>Glomerellales</taxon>
        <taxon>Glomerellaceae</taxon>
        <taxon>Colletotrichum</taxon>
        <taxon>Colletotrichum destructivum species complex</taxon>
    </lineage>
</organism>